<reference evidence="2" key="1">
    <citation type="journal article" date="2015" name="Genome">
        <title>Whole Genome Sequence of the Non-Microcystin-Producing Microcystis aeruginosa Strain NIES-44.</title>
        <authorList>
            <person name="Okano K."/>
            <person name="Miyata N."/>
            <person name="Ozaki Y."/>
        </authorList>
    </citation>
    <scope>NUCLEOTIDE SEQUENCE [LARGE SCALE GENOMIC DNA]</scope>
    <source>
        <strain evidence="2">NIES-44</strain>
    </source>
</reference>
<accession>A0A0A1W1A3</accession>
<protein>
    <submittedName>
        <fullName evidence="1">Mobile element protein</fullName>
    </submittedName>
</protein>
<organism evidence="1 2">
    <name type="scientific">Microcystis aeruginosa NIES-44</name>
    <dbReference type="NCBI Taxonomy" id="449439"/>
    <lineage>
        <taxon>Bacteria</taxon>
        <taxon>Bacillati</taxon>
        <taxon>Cyanobacteriota</taxon>
        <taxon>Cyanophyceae</taxon>
        <taxon>Oscillatoriophycideae</taxon>
        <taxon>Chroococcales</taxon>
        <taxon>Microcystaceae</taxon>
        <taxon>Microcystis</taxon>
    </lineage>
</organism>
<gene>
    <name evidence="1" type="ORF">N44_04373</name>
</gene>
<proteinExistence type="predicted"/>
<name>A0A0A1W1A3_MICAE</name>
<dbReference type="EMBL" id="BBPA01000073">
    <property type="protein sequence ID" value="GAL95518.1"/>
    <property type="molecule type" value="Genomic_DNA"/>
</dbReference>
<sequence length="67" mass="7707">MWPPNPPRHRGGWVWGVGFYRFSGRSAKLSRVDGELVEPPWSITSFSMVIDFAWVLKKVGLKYKGQI</sequence>
<evidence type="ECO:0000313" key="2">
    <source>
        <dbReference type="Proteomes" id="UP000030321"/>
    </source>
</evidence>
<comment type="caution">
    <text evidence="1">The sequence shown here is derived from an EMBL/GenBank/DDBJ whole genome shotgun (WGS) entry which is preliminary data.</text>
</comment>
<dbReference type="Proteomes" id="UP000030321">
    <property type="component" value="Unassembled WGS sequence"/>
</dbReference>
<dbReference type="AlphaFoldDB" id="A0A0A1W1A3"/>
<evidence type="ECO:0000313" key="1">
    <source>
        <dbReference type="EMBL" id="GAL95518.1"/>
    </source>
</evidence>